<reference evidence="2 3" key="1">
    <citation type="submission" date="2016-04" db="EMBL/GenBank/DDBJ databases">
        <title>A degradative enzymes factory behind the ericoid mycorrhizal symbiosis.</title>
        <authorList>
            <consortium name="DOE Joint Genome Institute"/>
            <person name="Martino E."/>
            <person name="Morin E."/>
            <person name="Grelet G."/>
            <person name="Kuo A."/>
            <person name="Kohler A."/>
            <person name="Daghino S."/>
            <person name="Barry K."/>
            <person name="Choi C."/>
            <person name="Cichocki N."/>
            <person name="Clum A."/>
            <person name="Copeland A."/>
            <person name="Hainaut M."/>
            <person name="Haridas S."/>
            <person name="Labutti K."/>
            <person name="Lindquist E."/>
            <person name="Lipzen A."/>
            <person name="Khouja H.-R."/>
            <person name="Murat C."/>
            <person name="Ohm R."/>
            <person name="Olson A."/>
            <person name="Spatafora J."/>
            <person name="Veneault-Fourrey C."/>
            <person name="Henrissat B."/>
            <person name="Grigoriev I."/>
            <person name="Martin F."/>
            <person name="Perotto S."/>
        </authorList>
    </citation>
    <scope>NUCLEOTIDE SEQUENCE [LARGE SCALE GENOMIC DNA]</scope>
    <source>
        <strain evidence="2 3">F</strain>
    </source>
</reference>
<dbReference type="EMBL" id="KZ613938">
    <property type="protein sequence ID" value="PMD47370.1"/>
    <property type="molecule type" value="Genomic_DNA"/>
</dbReference>
<proteinExistence type="predicted"/>
<dbReference type="Proteomes" id="UP000235786">
    <property type="component" value="Unassembled WGS sequence"/>
</dbReference>
<gene>
    <name evidence="2" type="ORF">L207DRAFT_560887</name>
</gene>
<keyword evidence="3" id="KW-1185">Reference proteome</keyword>
<sequence>MCVRLTRTRDEHHPSSILKGAPPPAPLEMTQVGKVQAGVDGGTQQQAIHSPFQTLLCSLAVLQSAVCSLHCCCSRQRRLISRHLKRRKYTYLGSSRQHPRMAQMDGPPAAPIMGTGTGFQRSKPIEAPGVQDQDQDGQPGGDEAQPTRLDWEPLKYCVNLARSAAWRGEKGGGREGEGEEKEKAASMAEIGLLRNHGRDGTCSSPTPSSARRGSNPALRCLF</sequence>
<name>A0A2J6S9D2_HYAVF</name>
<feature type="region of interest" description="Disordered" evidence="1">
    <location>
        <begin position="109"/>
        <end position="148"/>
    </location>
</feature>
<organism evidence="2 3">
    <name type="scientific">Hyaloscypha variabilis (strain UAMH 11265 / GT02V1 / F)</name>
    <name type="common">Meliniomyces variabilis</name>
    <dbReference type="NCBI Taxonomy" id="1149755"/>
    <lineage>
        <taxon>Eukaryota</taxon>
        <taxon>Fungi</taxon>
        <taxon>Dikarya</taxon>
        <taxon>Ascomycota</taxon>
        <taxon>Pezizomycotina</taxon>
        <taxon>Leotiomycetes</taxon>
        <taxon>Helotiales</taxon>
        <taxon>Hyaloscyphaceae</taxon>
        <taxon>Hyaloscypha</taxon>
        <taxon>Hyaloscypha variabilis</taxon>
    </lineage>
</organism>
<feature type="region of interest" description="Disordered" evidence="1">
    <location>
        <begin position="167"/>
        <end position="222"/>
    </location>
</feature>
<evidence type="ECO:0000313" key="2">
    <source>
        <dbReference type="EMBL" id="PMD47370.1"/>
    </source>
</evidence>
<accession>A0A2J6S9D2</accession>
<feature type="region of interest" description="Disordered" evidence="1">
    <location>
        <begin position="1"/>
        <end position="25"/>
    </location>
</feature>
<dbReference type="AlphaFoldDB" id="A0A2J6S9D2"/>
<evidence type="ECO:0000313" key="3">
    <source>
        <dbReference type="Proteomes" id="UP000235786"/>
    </source>
</evidence>
<evidence type="ECO:0000256" key="1">
    <source>
        <dbReference type="SAM" id="MobiDB-lite"/>
    </source>
</evidence>
<protein>
    <submittedName>
        <fullName evidence="2">Uncharacterized protein</fullName>
    </submittedName>
</protein>
<feature type="compositionally biased region" description="Polar residues" evidence="1">
    <location>
        <begin position="201"/>
        <end position="212"/>
    </location>
</feature>
<feature type="compositionally biased region" description="Basic and acidic residues" evidence="1">
    <location>
        <begin position="167"/>
        <end position="184"/>
    </location>
</feature>